<dbReference type="AlphaFoldDB" id="A0A382NDK4"/>
<organism evidence="2">
    <name type="scientific">marine metagenome</name>
    <dbReference type="NCBI Taxonomy" id="408172"/>
    <lineage>
        <taxon>unclassified sequences</taxon>
        <taxon>metagenomes</taxon>
        <taxon>ecological metagenomes</taxon>
    </lineage>
</organism>
<reference evidence="2" key="1">
    <citation type="submission" date="2018-05" db="EMBL/GenBank/DDBJ databases">
        <authorList>
            <person name="Lanie J.A."/>
            <person name="Ng W.-L."/>
            <person name="Kazmierczak K.M."/>
            <person name="Andrzejewski T.M."/>
            <person name="Davidsen T.M."/>
            <person name="Wayne K.J."/>
            <person name="Tettelin H."/>
            <person name="Glass J.I."/>
            <person name="Rusch D."/>
            <person name="Podicherti R."/>
            <person name="Tsui H.-C.T."/>
            <person name="Winkler M.E."/>
        </authorList>
    </citation>
    <scope>NUCLEOTIDE SEQUENCE</scope>
</reference>
<sequence length="27" mass="3064">MKKGTENSQKEEAPLPRKKANRSEGFC</sequence>
<accession>A0A382NDK4</accession>
<protein>
    <submittedName>
        <fullName evidence="2">Uncharacterized protein</fullName>
    </submittedName>
</protein>
<feature type="non-terminal residue" evidence="2">
    <location>
        <position position="27"/>
    </location>
</feature>
<dbReference type="EMBL" id="UINC01099269">
    <property type="protein sequence ID" value="SVC58405.1"/>
    <property type="molecule type" value="Genomic_DNA"/>
</dbReference>
<evidence type="ECO:0000256" key="1">
    <source>
        <dbReference type="SAM" id="MobiDB-lite"/>
    </source>
</evidence>
<name>A0A382NDK4_9ZZZZ</name>
<gene>
    <name evidence="2" type="ORF">METZ01_LOCUS311259</name>
</gene>
<evidence type="ECO:0000313" key="2">
    <source>
        <dbReference type="EMBL" id="SVC58405.1"/>
    </source>
</evidence>
<feature type="region of interest" description="Disordered" evidence="1">
    <location>
        <begin position="1"/>
        <end position="27"/>
    </location>
</feature>
<proteinExistence type="predicted"/>
<feature type="compositionally biased region" description="Basic and acidic residues" evidence="1">
    <location>
        <begin position="1"/>
        <end position="15"/>
    </location>
</feature>